<dbReference type="InterPro" id="IPR001138">
    <property type="entry name" value="Zn2Cys6_DnaBD"/>
</dbReference>
<dbReference type="SUPFAM" id="SSF57701">
    <property type="entry name" value="Zn2/Cys6 DNA-binding domain"/>
    <property type="match status" value="1"/>
</dbReference>
<dbReference type="GO" id="GO:0000981">
    <property type="term" value="F:DNA-binding transcription factor activity, RNA polymerase II-specific"/>
    <property type="evidence" value="ECO:0007669"/>
    <property type="project" value="InterPro"/>
</dbReference>
<evidence type="ECO:0000256" key="1">
    <source>
        <dbReference type="ARBA" id="ARBA00023242"/>
    </source>
</evidence>
<dbReference type="CDD" id="cd00067">
    <property type="entry name" value="GAL4"/>
    <property type="match status" value="1"/>
</dbReference>
<sequence length="194" mass="22041">MAPWKRRRFMNVGPLDKRRIVRRCEQCRISRTKCEGGRPCHACRARLTRCQDQTHHGATRLEITLPEMPIVLVNPAESQLLSTTASLDNVYKFVGTLPSPVTDLFSTDMLPRLFQEDESIRAALVQIGNAYVNNGGQQVQSRKGSMLMKIKQRELYTMIQTRLQKPNSHLDPSLLLLAVLFCLLEVLPQGTKIL</sequence>
<gene>
    <name evidence="2" type="ORF">FTOL_07854</name>
</gene>
<comment type="caution">
    <text evidence="2">The sequence shown here is derived from an EMBL/GenBank/DDBJ whole genome shotgun (WGS) entry which is preliminary data.</text>
</comment>
<accession>A0AAE8SJD9</accession>
<dbReference type="EMBL" id="ONZP01000270">
    <property type="protein sequence ID" value="SPJ79463.1"/>
    <property type="molecule type" value="Genomic_DNA"/>
</dbReference>
<keyword evidence="1" id="KW-0539">Nucleus</keyword>
<evidence type="ECO:0008006" key="4">
    <source>
        <dbReference type="Google" id="ProtNLM"/>
    </source>
</evidence>
<organism evidence="2 3">
    <name type="scientific">Fusarium torulosum</name>
    <dbReference type="NCBI Taxonomy" id="33205"/>
    <lineage>
        <taxon>Eukaryota</taxon>
        <taxon>Fungi</taxon>
        <taxon>Dikarya</taxon>
        <taxon>Ascomycota</taxon>
        <taxon>Pezizomycotina</taxon>
        <taxon>Sordariomycetes</taxon>
        <taxon>Hypocreomycetidae</taxon>
        <taxon>Hypocreales</taxon>
        <taxon>Nectriaceae</taxon>
        <taxon>Fusarium</taxon>
    </lineage>
</organism>
<dbReference type="Gene3D" id="4.10.240.10">
    <property type="entry name" value="Zn(2)-C6 fungal-type DNA-binding domain"/>
    <property type="match status" value="1"/>
</dbReference>
<name>A0AAE8SJD9_9HYPO</name>
<proteinExistence type="predicted"/>
<reference evidence="2" key="1">
    <citation type="submission" date="2018-03" db="EMBL/GenBank/DDBJ databases">
        <authorList>
            <person name="Guldener U."/>
        </authorList>
    </citation>
    <scope>NUCLEOTIDE SEQUENCE</scope>
</reference>
<dbReference type="InterPro" id="IPR036864">
    <property type="entry name" value="Zn2-C6_fun-type_DNA-bd_sf"/>
</dbReference>
<dbReference type="Proteomes" id="UP001187734">
    <property type="component" value="Unassembled WGS sequence"/>
</dbReference>
<dbReference type="GO" id="GO:0008270">
    <property type="term" value="F:zinc ion binding"/>
    <property type="evidence" value="ECO:0007669"/>
    <property type="project" value="InterPro"/>
</dbReference>
<evidence type="ECO:0000313" key="2">
    <source>
        <dbReference type="EMBL" id="SPJ79463.1"/>
    </source>
</evidence>
<dbReference type="AlphaFoldDB" id="A0AAE8SJD9"/>
<evidence type="ECO:0000313" key="3">
    <source>
        <dbReference type="Proteomes" id="UP001187734"/>
    </source>
</evidence>
<keyword evidence="3" id="KW-1185">Reference proteome</keyword>
<protein>
    <recommendedName>
        <fullName evidence="4">Zn(2)-C6 fungal-type domain-containing protein</fullName>
    </recommendedName>
</protein>